<reference evidence="1" key="3">
    <citation type="submission" date="2025-09" db="UniProtKB">
        <authorList>
            <consortium name="Ensembl"/>
        </authorList>
    </citation>
    <scope>IDENTIFICATION</scope>
</reference>
<proteinExistence type="predicted"/>
<sequence length="81" mass="9483">MPVSSMFHIETHHLSAAVPQPNYKYLNVFLETVLDGWQQFCQTNTTCLSQKDSSFNIVLMLEAFSNFCLLEMTYLFWKCCF</sequence>
<evidence type="ECO:0000313" key="2">
    <source>
        <dbReference type="Proteomes" id="UP000694556"/>
    </source>
</evidence>
<reference evidence="1" key="1">
    <citation type="submission" date="2018-09" db="EMBL/GenBank/DDBJ databases">
        <title>Common duck and Muscovy duck high density SNP chip.</title>
        <authorList>
            <person name="Vignal A."/>
            <person name="Thebault N."/>
            <person name="Warren W.C."/>
        </authorList>
    </citation>
    <scope>NUCLEOTIDE SEQUENCE [LARGE SCALE GENOMIC DNA]</scope>
</reference>
<dbReference type="Ensembl" id="ENSCMMT00000014296.1">
    <property type="protein sequence ID" value="ENSCMMP00000012996.1"/>
    <property type="gene ID" value="ENSCMMG00000008239.1"/>
</dbReference>
<keyword evidence="2" id="KW-1185">Reference proteome</keyword>
<name>A0A8C3GIY2_CAIMO</name>
<protein>
    <submittedName>
        <fullName evidence="1">Uncharacterized protein</fullName>
    </submittedName>
</protein>
<reference evidence="1" key="2">
    <citation type="submission" date="2025-08" db="UniProtKB">
        <authorList>
            <consortium name="Ensembl"/>
        </authorList>
    </citation>
    <scope>IDENTIFICATION</scope>
</reference>
<evidence type="ECO:0000313" key="1">
    <source>
        <dbReference type="Ensembl" id="ENSCMMP00000012996.1"/>
    </source>
</evidence>
<dbReference type="Proteomes" id="UP000694556">
    <property type="component" value="Chromosome 9"/>
</dbReference>
<accession>A0A8C3GIY2</accession>
<dbReference type="AlphaFoldDB" id="A0A8C3GIY2"/>
<organism evidence="1 2">
    <name type="scientific">Cairina moschata</name>
    <name type="common">Muscovy duck</name>
    <dbReference type="NCBI Taxonomy" id="8855"/>
    <lineage>
        <taxon>Eukaryota</taxon>
        <taxon>Metazoa</taxon>
        <taxon>Chordata</taxon>
        <taxon>Craniata</taxon>
        <taxon>Vertebrata</taxon>
        <taxon>Euteleostomi</taxon>
        <taxon>Archelosauria</taxon>
        <taxon>Archosauria</taxon>
        <taxon>Dinosauria</taxon>
        <taxon>Saurischia</taxon>
        <taxon>Theropoda</taxon>
        <taxon>Coelurosauria</taxon>
        <taxon>Aves</taxon>
        <taxon>Neognathae</taxon>
        <taxon>Galloanserae</taxon>
        <taxon>Anseriformes</taxon>
        <taxon>Anatidae</taxon>
        <taxon>Anatinae</taxon>
        <taxon>Cairina</taxon>
    </lineage>
</organism>